<reference evidence="1 2" key="1">
    <citation type="submission" date="2019-08" db="EMBL/GenBank/DDBJ databases">
        <authorList>
            <person name="Peeters C."/>
        </authorList>
    </citation>
    <scope>NUCLEOTIDE SEQUENCE [LARGE SCALE GENOMIC DNA]</scope>
    <source>
        <strain evidence="1 2">LMG 31112</strain>
    </source>
</reference>
<accession>A0A5E4S405</accession>
<dbReference type="AlphaFoldDB" id="A0A5E4S405"/>
<dbReference type="Proteomes" id="UP000343317">
    <property type="component" value="Unassembled WGS sequence"/>
</dbReference>
<keyword evidence="2" id="KW-1185">Reference proteome</keyword>
<proteinExistence type="predicted"/>
<dbReference type="EMBL" id="CABPSM010000001">
    <property type="protein sequence ID" value="VVD69314.1"/>
    <property type="molecule type" value="Genomic_DNA"/>
</dbReference>
<sequence>MAALGSFLLLACASLLTASYLRSRADRTRRQQARVTRR</sequence>
<protein>
    <submittedName>
        <fullName evidence="1">Uncharacterized protein</fullName>
    </submittedName>
</protein>
<evidence type="ECO:0000313" key="1">
    <source>
        <dbReference type="EMBL" id="VVD69314.1"/>
    </source>
</evidence>
<name>A0A5E4S405_9BURK</name>
<evidence type="ECO:0000313" key="2">
    <source>
        <dbReference type="Proteomes" id="UP000343317"/>
    </source>
</evidence>
<gene>
    <name evidence="1" type="ORF">PHO31112_00522</name>
</gene>
<organism evidence="1 2">
    <name type="scientific">Pandoraea horticolens</name>
    <dbReference type="NCBI Taxonomy" id="2508298"/>
    <lineage>
        <taxon>Bacteria</taxon>
        <taxon>Pseudomonadati</taxon>
        <taxon>Pseudomonadota</taxon>
        <taxon>Betaproteobacteria</taxon>
        <taxon>Burkholderiales</taxon>
        <taxon>Burkholderiaceae</taxon>
        <taxon>Pandoraea</taxon>
    </lineage>
</organism>